<dbReference type="PANTHER" id="PTHR32308">
    <property type="entry name" value="LYASE BETA SUBUNIT, PUTATIVE (AFU_ORTHOLOGUE AFUA_4G13030)-RELATED"/>
    <property type="match status" value="1"/>
</dbReference>
<keyword evidence="5" id="KW-0456">Lyase</keyword>
<keyword evidence="3" id="KW-0460">Magnesium</keyword>
<dbReference type="SUPFAM" id="SSF51621">
    <property type="entry name" value="Phosphoenolpyruvate/pyruvate domain"/>
    <property type="match status" value="1"/>
</dbReference>
<dbReference type="InterPro" id="IPR040442">
    <property type="entry name" value="Pyrv_kinase-like_dom_sf"/>
</dbReference>
<keyword evidence="6" id="KW-1185">Reference proteome</keyword>
<dbReference type="RefSeq" id="WP_203701632.1">
    <property type="nucleotide sequence ID" value="NZ_BAAALU010000001.1"/>
</dbReference>
<dbReference type="Pfam" id="PF03328">
    <property type="entry name" value="HpcH_HpaI"/>
    <property type="match status" value="1"/>
</dbReference>
<dbReference type="GO" id="GO:0016829">
    <property type="term" value="F:lyase activity"/>
    <property type="evidence" value="ECO:0007669"/>
    <property type="project" value="UniProtKB-KW"/>
</dbReference>
<dbReference type="EMBL" id="BONC01000010">
    <property type="protein sequence ID" value="GIF55824.1"/>
    <property type="molecule type" value="Genomic_DNA"/>
</dbReference>
<feature type="domain" description="HpcH/HpaI aldolase/citrate lyase" evidence="4">
    <location>
        <begin position="4"/>
        <end position="212"/>
    </location>
</feature>
<dbReference type="PIRSF" id="PIRSF015582">
    <property type="entry name" value="Cit_lyase_B"/>
    <property type="match status" value="1"/>
</dbReference>
<dbReference type="Proteomes" id="UP000624325">
    <property type="component" value="Unassembled WGS sequence"/>
</dbReference>
<reference evidence="5 6" key="1">
    <citation type="submission" date="2021-01" db="EMBL/GenBank/DDBJ databases">
        <title>Whole genome shotgun sequence of Asanoa iriomotensis NBRC 100142.</title>
        <authorList>
            <person name="Komaki H."/>
            <person name="Tamura T."/>
        </authorList>
    </citation>
    <scope>NUCLEOTIDE SEQUENCE [LARGE SCALE GENOMIC DNA]</scope>
    <source>
        <strain evidence="5 6">NBRC 100142</strain>
    </source>
</reference>
<protein>
    <submittedName>
        <fullName evidence="5">CoA ester lyase</fullName>
    </submittedName>
</protein>
<evidence type="ECO:0000256" key="1">
    <source>
        <dbReference type="ARBA" id="ARBA00001946"/>
    </source>
</evidence>
<dbReference type="InterPro" id="IPR011206">
    <property type="entry name" value="Citrate_lyase_beta/mcl1/mcl2"/>
</dbReference>
<evidence type="ECO:0000313" key="6">
    <source>
        <dbReference type="Proteomes" id="UP000624325"/>
    </source>
</evidence>
<organism evidence="5 6">
    <name type="scientific">Asanoa iriomotensis</name>
    <dbReference type="NCBI Taxonomy" id="234613"/>
    <lineage>
        <taxon>Bacteria</taxon>
        <taxon>Bacillati</taxon>
        <taxon>Actinomycetota</taxon>
        <taxon>Actinomycetes</taxon>
        <taxon>Micromonosporales</taxon>
        <taxon>Micromonosporaceae</taxon>
        <taxon>Asanoa</taxon>
    </lineage>
</organism>
<keyword evidence="2" id="KW-0479">Metal-binding</keyword>
<evidence type="ECO:0000313" key="5">
    <source>
        <dbReference type="EMBL" id="GIF55824.1"/>
    </source>
</evidence>
<evidence type="ECO:0000259" key="4">
    <source>
        <dbReference type="Pfam" id="PF03328"/>
    </source>
</evidence>
<proteinExistence type="predicted"/>
<evidence type="ECO:0000256" key="2">
    <source>
        <dbReference type="ARBA" id="ARBA00022723"/>
    </source>
</evidence>
<evidence type="ECO:0000256" key="3">
    <source>
        <dbReference type="ARBA" id="ARBA00022842"/>
    </source>
</evidence>
<name>A0ABQ4BZ75_9ACTN</name>
<dbReference type="PANTHER" id="PTHR32308:SF0">
    <property type="entry name" value="HPCH_HPAI ALDOLASE_CITRATE LYASE DOMAIN-CONTAINING PROTEIN"/>
    <property type="match status" value="1"/>
</dbReference>
<accession>A0ABQ4BZ75</accession>
<dbReference type="InterPro" id="IPR005000">
    <property type="entry name" value="Aldolase/citrate-lyase_domain"/>
</dbReference>
<sequence length="268" mass="28892">MTVRSFLYVPGDQPAKLDKSLSCGADAVIVDLEDAVGPHRKAAARECVAGWLARSAPHDIEIWVRVNAGAHRPADLALVREAPNVAGVCLAKCDSADDVRQVAELFAGRDVGLMPLIESAAGVLRAEEIARVRGVRLLQLGEVDLAADLGLRPSDGDELDAYRAQIVLVSAAARLRPPPAPVDVHLADDDLFRRSTQRLRRRGFWGRACVHPRQVAIANEVFTPTDAELAEARDVLARLERSGDGVTVDGQGRMVDEAVALRARRLLG</sequence>
<dbReference type="Gene3D" id="3.20.20.60">
    <property type="entry name" value="Phosphoenolpyruvate-binding domains"/>
    <property type="match status" value="1"/>
</dbReference>
<comment type="cofactor">
    <cofactor evidence="1">
        <name>Mg(2+)</name>
        <dbReference type="ChEBI" id="CHEBI:18420"/>
    </cofactor>
</comment>
<dbReference type="InterPro" id="IPR015813">
    <property type="entry name" value="Pyrv/PenolPyrv_kinase-like_dom"/>
</dbReference>
<comment type="caution">
    <text evidence="5">The sequence shown here is derived from an EMBL/GenBank/DDBJ whole genome shotgun (WGS) entry which is preliminary data.</text>
</comment>
<gene>
    <name evidence="5" type="ORF">Air01nite_19190</name>
</gene>